<dbReference type="PROSITE" id="PS51257">
    <property type="entry name" value="PROKAR_LIPOPROTEIN"/>
    <property type="match status" value="1"/>
</dbReference>
<dbReference type="Proteomes" id="UP000001299">
    <property type="component" value="Plasmid pCY360"/>
</dbReference>
<proteinExistence type="predicted"/>
<accession>E0S419</accession>
<protein>
    <submittedName>
        <fullName evidence="1">Uncharacterized protein</fullName>
    </submittedName>
</protein>
<evidence type="ECO:0000313" key="2">
    <source>
        <dbReference type="Proteomes" id="UP000001299"/>
    </source>
</evidence>
<sequence>MNGRVVIGSMVNNAAMFISTISGISCGKATVTANSNFAITANQSCTVKGWYQNVSGAVISVNTSLSAGQTYNLPSCGYNSTYSVYWWKPFFVYIE</sequence>
<dbReference type="HOGENOM" id="CLU_2367538_0_0_9"/>
<geneLocation type="plasmid" evidence="1 2">
    <name>pCY360</name>
</geneLocation>
<evidence type="ECO:0000313" key="1">
    <source>
        <dbReference type="EMBL" id="ADL36151.1"/>
    </source>
</evidence>
<organism evidence="1 2">
    <name type="scientific">Butyrivibrio proteoclasticus (strain ATCC 51982 / DSM 14932 / B316)</name>
    <name type="common">Clostridium proteoclasticum</name>
    <dbReference type="NCBI Taxonomy" id="515622"/>
    <lineage>
        <taxon>Bacteria</taxon>
        <taxon>Bacillati</taxon>
        <taxon>Bacillota</taxon>
        <taxon>Clostridia</taxon>
        <taxon>Lachnospirales</taxon>
        <taxon>Lachnospiraceae</taxon>
        <taxon>Butyrivibrio</taxon>
    </lineage>
</organism>
<gene>
    <name evidence="1" type="ordered locus">bpr_II213</name>
</gene>
<reference evidence="1 2" key="1">
    <citation type="journal article" date="2010" name="PLoS ONE">
        <title>The glycobiome of the rumen bacterium Butyrivibrio proteoclasticus B316(T) highlights adaptation to a polysaccharide-rich environment.</title>
        <authorList>
            <person name="Kelly W.J."/>
            <person name="Leahy S.C."/>
            <person name="Altermann E."/>
            <person name="Yeoman C.J."/>
            <person name="Dunne J.C."/>
            <person name="Kong Z."/>
            <person name="Pacheco D.M."/>
            <person name="Li D."/>
            <person name="Noel S.J."/>
            <person name="Moon C.D."/>
            <person name="Cookson A.L."/>
            <person name="Attwood G.T."/>
        </authorList>
    </citation>
    <scope>NUCLEOTIDE SEQUENCE [LARGE SCALE GENOMIC DNA]</scope>
    <source>
        <strain evidence="2">ATCC 51982 / DSM 14932 / B316</strain>
        <plasmid evidence="2">Plasmid pCY360</plasmid>
    </source>
</reference>
<dbReference type="EMBL" id="CP001812">
    <property type="protein sequence ID" value="ADL36151.1"/>
    <property type="molecule type" value="Genomic_DNA"/>
</dbReference>
<keyword evidence="2" id="KW-1185">Reference proteome</keyword>
<keyword evidence="1" id="KW-0614">Plasmid</keyword>
<dbReference type="KEGG" id="bpb:bpr_II213"/>
<name>E0S419_BUTPB</name>
<dbReference type="AlphaFoldDB" id="E0S419"/>